<dbReference type="Proteomes" id="UP000225548">
    <property type="component" value="Unassembled WGS sequence"/>
</dbReference>
<keyword evidence="1" id="KW-1133">Transmembrane helix</keyword>
<comment type="caution">
    <text evidence="2">The sequence shown here is derived from an EMBL/GenBank/DDBJ whole genome shotgun (WGS) entry which is preliminary data.</text>
</comment>
<name>A0A2A9E2A2_9MICO</name>
<keyword evidence="1" id="KW-0472">Membrane</keyword>
<keyword evidence="3" id="KW-1185">Reference proteome</keyword>
<keyword evidence="1" id="KW-0812">Transmembrane</keyword>
<evidence type="ECO:0000313" key="3">
    <source>
        <dbReference type="Proteomes" id="UP000225548"/>
    </source>
</evidence>
<reference evidence="2 3" key="1">
    <citation type="submission" date="2017-10" db="EMBL/GenBank/DDBJ databases">
        <title>Sequencing the genomes of 1000 actinobacteria strains.</title>
        <authorList>
            <person name="Klenk H.-P."/>
        </authorList>
    </citation>
    <scope>NUCLEOTIDE SEQUENCE [LARGE SCALE GENOMIC DNA]</scope>
    <source>
        <strain evidence="2 3">DSM 18966</strain>
    </source>
</reference>
<evidence type="ECO:0000313" key="2">
    <source>
        <dbReference type="EMBL" id="PFG32485.1"/>
    </source>
</evidence>
<feature type="transmembrane region" description="Helical" evidence="1">
    <location>
        <begin position="90"/>
        <end position="114"/>
    </location>
</feature>
<feature type="transmembrane region" description="Helical" evidence="1">
    <location>
        <begin position="64"/>
        <end position="84"/>
    </location>
</feature>
<dbReference type="EMBL" id="PDJG01000001">
    <property type="protein sequence ID" value="PFG32485.1"/>
    <property type="molecule type" value="Genomic_DNA"/>
</dbReference>
<feature type="transmembrane region" description="Helical" evidence="1">
    <location>
        <begin position="35"/>
        <end position="52"/>
    </location>
</feature>
<accession>A0A2A9E2A2</accession>
<protein>
    <submittedName>
        <fullName evidence="2">Uncharacterized protein</fullName>
    </submittedName>
</protein>
<evidence type="ECO:0000256" key="1">
    <source>
        <dbReference type="SAM" id="Phobius"/>
    </source>
</evidence>
<dbReference type="AlphaFoldDB" id="A0A2A9E2A2"/>
<gene>
    <name evidence="2" type="ORF">ATL42_0325</name>
</gene>
<organism evidence="2 3">
    <name type="scientific">Sanguibacter antarcticus</name>
    <dbReference type="NCBI Taxonomy" id="372484"/>
    <lineage>
        <taxon>Bacteria</taxon>
        <taxon>Bacillati</taxon>
        <taxon>Actinomycetota</taxon>
        <taxon>Actinomycetes</taxon>
        <taxon>Micrococcales</taxon>
        <taxon>Sanguibacteraceae</taxon>
        <taxon>Sanguibacter</taxon>
    </lineage>
</organism>
<sequence length="126" mass="12508">MTWVAVVLGLQAGVLVGLAALGVVDVFREGERAVGVALALVVAALLGGWLLGACARGLAAGAPWVRGPATTVQILALLVALSLVQGGLRLLPAVIAGCAAVALVGLMLPAVVAYTQRATMPFADDA</sequence>
<proteinExistence type="predicted"/>